<feature type="domain" description="C2H2-type" evidence="2">
    <location>
        <begin position="43"/>
        <end position="63"/>
    </location>
</feature>
<dbReference type="PaxDb" id="3827-XP_004512429.1"/>
<evidence type="ECO:0000259" key="2">
    <source>
        <dbReference type="PROSITE" id="PS00028"/>
    </source>
</evidence>
<dbReference type="PROSITE" id="PS00028">
    <property type="entry name" value="ZINC_FINGER_C2H2_1"/>
    <property type="match status" value="1"/>
</dbReference>
<dbReference type="RefSeq" id="XP_004512429.1">
    <property type="nucleotide sequence ID" value="XM_004512372.1"/>
</dbReference>
<sequence>MTADGSGVVVGVGGRGRVREGGQPLKKRKSNDVKDPPPGKPTCPECKREFFTWKAAFGHMRKHPNRAHRGFFPPPVFSSSSTATINPPAPQPIQNEGDGENRAMEIEAGPSVAAAAAPEPDAEEKIEERKNLGFDLNKMPPNEEDEV</sequence>
<reference evidence="3" key="1">
    <citation type="journal article" date="2013" name="Nat. Biotechnol.">
        <title>Draft genome sequence of chickpea (Cicer arietinum) provides a resource for trait improvement.</title>
        <authorList>
            <person name="Varshney R.K."/>
            <person name="Song C."/>
            <person name="Saxena R.K."/>
            <person name="Azam S."/>
            <person name="Yu S."/>
            <person name="Sharpe A.G."/>
            <person name="Cannon S."/>
            <person name="Baek J."/>
            <person name="Rosen B.D."/>
            <person name="Tar'an B."/>
            <person name="Millan T."/>
            <person name="Zhang X."/>
            <person name="Ramsay L.D."/>
            <person name="Iwata A."/>
            <person name="Wang Y."/>
            <person name="Nelson W."/>
            <person name="Farmer A.D."/>
            <person name="Gaur P.M."/>
            <person name="Soderlund C."/>
            <person name="Penmetsa R.V."/>
            <person name="Xu C."/>
            <person name="Bharti A.K."/>
            <person name="He W."/>
            <person name="Winter P."/>
            <person name="Zhao S."/>
            <person name="Hane J.K."/>
            <person name="Carrasquilla-Garcia N."/>
            <person name="Condie J.A."/>
            <person name="Upadhyaya H.D."/>
            <person name="Luo M.C."/>
            <person name="Thudi M."/>
            <person name="Gowda C.L."/>
            <person name="Singh N.P."/>
            <person name="Lichtenzveig J."/>
            <person name="Gali K.K."/>
            <person name="Rubio J."/>
            <person name="Nadarajan N."/>
            <person name="Dolezel J."/>
            <person name="Bansal K.C."/>
            <person name="Xu X."/>
            <person name="Edwards D."/>
            <person name="Zhang G."/>
            <person name="Kahl G."/>
            <person name="Gil J."/>
            <person name="Singh K.B."/>
            <person name="Datta S.K."/>
            <person name="Jackson S.A."/>
            <person name="Wang J."/>
            <person name="Cook D.R."/>
        </authorList>
    </citation>
    <scope>NUCLEOTIDE SEQUENCE [LARGE SCALE GENOMIC DNA]</scope>
    <source>
        <strain evidence="3">cv. CDC Frontier</strain>
    </source>
</reference>
<dbReference type="OrthoDB" id="6077919at2759"/>
<dbReference type="AlphaFoldDB" id="A0A1S2YZL9"/>
<dbReference type="PANTHER" id="PTHR47591:SF13">
    <property type="entry name" value="OS02G0293900 PROTEIN"/>
    <property type="match status" value="1"/>
</dbReference>
<gene>
    <name evidence="4" type="primary">LOC101493386</name>
</gene>
<feature type="region of interest" description="Disordered" evidence="1">
    <location>
        <begin position="1"/>
        <end position="45"/>
    </location>
</feature>
<reference evidence="4" key="2">
    <citation type="submission" date="2025-08" db="UniProtKB">
        <authorList>
            <consortium name="RefSeq"/>
        </authorList>
    </citation>
    <scope>IDENTIFICATION</scope>
    <source>
        <tissue evidence="4">Etiolated seedlings</tissue>
    </source>
</reference>
<feature type="region of interest" description="Disordered" evidence="1">
    <location>
        <begin position="110"/>
        <end position="147"/>
    </location>
</feature>
<proteinExistence type="predicted"/>
<evidence type="ECO:0000256" key="1">
    <source>
        <dbReference type="SAM" id="MobiDB-lite"/>
    </source>
</evidence>
<dbReference type="PANTHER" id="PTHR47591">
    <property type="entry name" value="ZINC FINGER PROTEIN ZAT2-RELATED"/>
    <property type="match status" value="1"/>
</dbReference>
<evidence type="ECO:0000313" key="4">
    <source>
        <dbReference type="RefSeq" id="XP_004512429.1"/>
    </source>
</evidence>
<feature type="compositionally biased region" description="Low complexity" evidence="1">
    <location>
        <begin position="110"/>
        <end position="119"/>
    </location>
</feature>
<feature type="region of interest" description="Disordered" evidence="1">
    <location>
        <begin position="66"/>
        <end position="98"/>
    </location>
</feature>
<evidence type="ECO:0000313" key="3">
    <source>
        <dbReference type="Proteomes" id="UP000087171"/>
    </source>
</evidence>
<protein>
    <submittedName>
        <fullName evidence="4">Uncharacterized protein LOC101493386</fullName>
    </submittedName>
</protein>
<dbReference type="Proteomes" id="UP000087171">
    <property type="component" value="Chromosome Ca8"/>
</dbReference>
<organism evidence="3 4">
    <name type="scientific">Cicer arietinum</name>
    <name type="common">Chickpea</name>
    <name type="synonym">Garbanzo</name>
    <dbReference type="NCBI Taxonomy" id="3827"/>
    <lineage>
        <taxon>Eukaryota</taxon>
        <taxon>Viridiplantae</taxon>
        <taxon>Streptophyta</taxon>
        <taxon>Embryophyta</taxon>
        <taxon>Tracheophyta</taxon>
        <taxon>Spermatophyta</taxon>
        <taxon>Magnoliopsida</taxon>
        <taxon>eudicotyledons</taxon>
        <taxon>Gunneridae</taxon>
        <taxon>Pentapetalae</taxon>
        <taxon>rosids</taxon>
        <taxon>fabids</taxon>
        <taxon>Fabales</taxon>
        <taxon>Fabaceae</taxon>
        <taxon>Papilionoideae</taxon>
        <taxon>50 kb inversion clade</taxon>
        <taxon>NPAAA clade</taxon>
        <taxon>Hologalegina</taxon>
        <taxon>IRL clade</taxon>
        <taxon>Cicereae</taxon>
        <taxon>Cicer</taxon>
    </lineage>
</organism>
<accession>A0A1S2YZL9</accession>
<keyword evidence="3" id="KW-1185">Reference proteome</keyword>
<dbReference type="InterPro" id="IPR013087">
    <property type="entry name" value="Znf_C2H2_type"/>
</dbReference>
<name>A0A1S2YZL9_CICAR</name>
<dbReference type="eggNOG" id="KOG1721">
    <property type="taxonomic scope" value="Eukaryota"/>
</dbReference>
<dbReference type="STRING" id="3827.A0A1S2YZL9"/>